<sequence>MTGVGSGFRAWRRERALGRVKPGDGRELKRFRWWQWTRRALFHIRLPDDGRQLLYSVDVLHGKYDSNGRRHADLYLDGRHHAASVVPARFPVPGGTIEVAASGFGLKRCHYVTAEGAEHRLAPDPASAEGRRLRLEREHPMLSRWIGAVSVSVLLVALLVLLTQLAESITRVPEIAEHLGTFSAPVELPVWANITVTVAAALASTERALRLRYSRLLDGSVG</sequence>
<accession>A0ABN1V6F2</accession>
<keyword evidence="1" id="KW-0812">Transmembrane</keyword>
<dbReference type="EMBL" id="BAAALM010000004">
    <property type="protein sequence ID" value="GAA1195783.1"/>
    <property type="molecule type" value="Genomic_DNA"/>
</dbReference>
<proteinExistence type="predicted"/>
<evidence type="ECO:0000313" key="3">
    <source>
        <dbReference type="Proteomes" id="UP001500467"/>
    </source>
</evidence>
<keyword evidence="3" id="KW-1185">Reference proteome</keyword>
<dbReference type="RefSeq" id="WP_253859513.1">
    <property type="nucleotide sequence ID" value="NZ_BAAALM010000004.1"/>
</dbReference>
<reference evidence="2 3" key="1">
    <citation type="journal article" date="2019" name="Int. J. Syst. Evol. Microbiol.">
        <title>The Global Catalogue of Microorganisms (GCM) 10K type strain sequencing project: providing services to taxonomists for standard genome sequencing and annotation.</title>
        <authorList>
            <consortium name="The Broad Institute Genomics Platform"/>
            <consortium name="The Broad Institute Genome Sequencing Center for Infectious Disease"/>
            <person name="Wu L."/>
            <person name="Ma J."/>
        </authorList>
    </citation>
    <scope>NUCLEOTIDE SEQUENCE [LARGE SCALE GENOMIC DNA]</scope>
    <source>
        <strain evidence="2 3">JCM 13022</strain>
    </source>
</reference>
<feature type="transmembrane region" description="Helical" evidence="1">
    <location>
        <begin position="142"/>
        <end position="166"/>
    </location>
</feature>
<evidence type="ECO:0000256" key="1">
    <source>
        <dbReference type="SAM" id="Phobius"/>
    </source>
</evidence>
<name>A0ABN1V6F2_9PSEU</name>
<gene>
    <name evidence="2" type="ORF">GCM10009675_08460</name>
</gene>
<protein>
    <submittedName>
        <fullName evidence="2">Uncharacterized protein</fullName>
    </submittedName>
</protein>
<comment type="caution">
    <text evidence="2">The sequence shown here is derived from an EMBL/GenBank/DDBJ whole genome shotgun (WGS) entry which is preliminary data.</text>
</comment>
<dbReference type="Proteomes" id="UP001500467">
    <property type="component" value="Unassembled WGS sequence"/>
</dbReference>
<keyword evidence="1" id="KW-0472">Membrane</keyword>
<organism evidence="2 3">
    <name type="scientific">Prauserella alba</name>
    <dbReference type="NCBI Taxonomy" id="176898"/>
    <lineage>
        <taxon>Bacteria</taxon>
        <taxon>Bacillati</taxon>
        <taxon>Actinomycetota</taxon>
        <taxon>Actinomycetes</taxon>
        <taxon>Pseudonocardiales</taxon>
        <taxon>Pseudonocardiaceae</taxon>
        <taxon>Prauserella</taxon>
    </lineage>
</organism>
<evidence type="ECO:0000313" key="2">
    <source>
        <dbReference type="EMBL" id="GAA1195783.1"/>
    </source>
</evidence>
<keyword evidence="1" id="KW-1133">Transmembrane helix</keyword>